<dbReference type="Gene3D" id="3.40.50.300">
    <property type="entry name" value="P-loop containing nucleotide triphosphate hydrolases"/>
    <property type="match status" value="1"/>
</dbReference>
<evidence type="ECO:0000259" key="4">
    <source>
        <dbReference type="Pfam" id="PF17764"/>
    </source>
</evidence>
<comment type="caution">
    <text evidence="5">The sequence shown here is derived from an EMBL/GenBank/DDBJ whole genome shotgun (WGS) entry which is preliminary data.</text>
</comment>
<dbReference type="GO" id="GO:0043138">
    <property type="term" value="F:3'-5' DNA helicase activity"/>
    <property type="evidence" value="ECO:0007669"/>
    <property type="project" value="TreeGrafter"/>
</dbReference>
<dbReference type="PANTHER" id="PTHR30580">
    <property type="entry name" value="PRIMOSOMAL PROTEIN N"/>
    <property type="match status" value="1"/>
</dbReference>
<protein>
    <recommendedName>
        <fullName evidence="4">Primosomal protein N' 3' DNA-binding domain-containing protein</fullName>
    </recommendedName>
</protein>
<dbReference type="GO" id="GO:0006310">
    <property type="term" value="P:DNA recombination"/>
    <property type="evidence" value="ECO:0007669"/>
    <property type="project" value="TreeGrafter"/>
</dbReference>
<dbReference type="EMBL" id="MHKN01000030">
    <property type="protein sequence ID" value="OGY91881.1"/>
    <property type="molecule type" value="Genomic_DNA"/>
</dbReference>
<gene>
    <name evidence="5" type="ORF">A3B31_01260</name>
</gene>
<dbReference type="InterPro" id="IPR027417">
    <property type="entry name" value="P-loop_NTPase"/>
</dbReference>
<dbReference type="GO" id="GO:0006270">
    <property type="term" value="P:DNA replication initiation"/>
    <property type="evidence" value="ECO:0007669"/>
    <property type="project" value="TreeGrafter"/>
</dbReference>
<evidence type="ECO:0000313" key="5">
    <source>
        <dbReference type="EMBL" id="OGY91881.1"/>
    </source>
</evidence>
<dbReference type="InterPro" id="IPR041222">
    <property type="entry name" value="PriA_3primeBD"/>
</dbReference>
<evidence type="ECO:0000256" key="1">
    <source>
        <dbReference type="ARBA" id="ARBA00022741"/>
    </source>
</evidence>
<evidence type="ECO:0000256" key="2">
    <source>
        <dbReference type="ARBA" id="ARBA00022840"/>
    </source>
</evidence>
<proteinExistence type="predicted"/>
<dbReference type="GO" id="GO:0003677">
    <property type="term" value="F:DNA binding"/>
    <property type="evidence" value="ECO:0007669"/>
    <property type="project" value="UniProtKB-KW"/>
</dbReference>
<dbReference type="GO" id="GO:0005524">
    <property type="term" value="F:ATP binding"/>
    <property type="evidence" value="ECO:0007669"/>
    <property type="project" value="UniProtKB-KW"/>
</dbReference>
<dbReference type="AlphaFoldDB" id="A0A1G2BS17"/>
<feature type="domain" description="Primosomal protein N' 3' DNA-binding" evidence="4">
    <location>
        <begin position="21"/>
        <end position="105"/>
    </location>
</feature>
<keyword evidence="3" id="KW-0238">DNA-binding</keyword>
<reference evidence="5 6" key="1">
    <citation type="journal article" date="2016" name="Nat. Commun.">
        <title>Thousands of microbial genomes shed light on interconnected biogeochemical processes in an aquifer system.</title>
        <authorList>
            <person name="Anantharaman K."/>
            <person name="Brown C.T."/>
            <person name="Hug L.A."/>
            <person name="Sharon I."/>
            <person name="Castelle C.J."/>
            <person name="Probst A.J."/>
            <person name="Thomas B.C."/>
            <person name="Singh A."/>
            <person name="Wilkins M.J."/>
            <person name="Karaoz U."/>
            <person name="Brodie E.L."/>
            <person name="Williams K.H."/>
            <person name="Hubbard S.S."/>
            <person name="Banfield J.F."/>
        </authorList>
    </citation>
    <scope>NUCLEOTIDE SEQUENCE [LARGE SCALE GENOMIC DNA]</scope>
</reference>
<dbReference type="Gene3D" id="3.40.1440.60">
    <property type="entry name" value="PriA, 3(prime) DNA-binding domain"/>
    <property type="match status" value="1"/>
</dbReference>
<keyword evidence="1" id="KW-0547">Nucleotide-binding</keyword>
<accession>A0A1G2BS17</accession>
<dbReference type="InterPro" id="IPR042115">
    <property type="entry name" value="PriA_3primeBD_sf"/>
</dbReference>
<name>A0A1G2BS17_9BACT</name>
<keyword evidence="2" id="KW-0067">ATP-binding</keyword>
<dbReference type="Proteomes" id="UP000177349">
    <property type="component" value="Unassembled WGS sequence"/>
</dbReference>
<evidence type="ECO:0000313" key="6">
    <source>
        <dbReference type="Proteomes" id="UP000177349"/>
    </source>
</evidence>
<dbReference type="PANTHER" id="PTHR30580:SF0">
    <property type="entry name" value="PRIMOSOMAL PROTEIN N"/>
    <property type="match status" value="1"/>
</dbReference>
<dbReference type="Pfam" id="PF17764">
    <property type="entry name" value="PriA_3primeBD"/>
    <property type="match status" value="1"/>
</dbReference>
<sequence>MTSPDPIAEVVPLRRLPVQLDFFSYRIPATLAKRVHEGSVVRVPFKNSLIEGVVTSLVATGATSKKLKDVQSVSDIVLTEQQLTLAMWLAEYYCISRASVLHSFLAPSPLRKRAASPVRGERSSERLELAPVSKTRVPDTGYVFYRTYREMVSLLSSVLQKNVRNGQTLILTPEHLHRDMIMHLILQGGYGSRTVVLPPKQQKNEFARVWAASTKSPIVVGSSHAAFLPFQDLKRIVAIEAEHQQFQRAEQAPRYHLADYIFKVADLHGATLLLTGFSPDIRLLAEMRDRHAPIRSIGPSKKPRIETIDLREERRAGNKGILSSELLDLLRARRRALLILNRHGETRYTYCSDCGFSARCEICGRPLTTAGDAKTLQCENCGSRSDMLLRCPSCTSTAIKSRGIGISALVRQLSREFQGRTVVEYSSRSPLSRSSLERADIVVATNKIFSEIISHFDVAAFVQIDADLTIPNYHAAESLRHYILKLASYQPELYIQTFAPEHRLLTTLHDVTRFYEDEMAERRMTHYPPFATIMKVAVRDSVRERYDKKLRSLTLLLKDAHFFGPFEKRSKRAYEAHVILRMTAQEFRKILDRQSSDSYNWFHVEINPFSAL</sequence>
<evidence type="ECO:0000256" key="3">
    <source>
        <dbReference type="ARBA" id="ARBA00023125"/>
    </source>
</evidence>
<dbReference type="GO" id="GO:0006302">
    <property type="term" value="P:double-strand break repair"/>
    <property type="evidence" value="ECO:0007669"/>
    <property type="project" value="TreeGrafter"/>
</dbReference>
<organism evidence="5 6">
    <name type="scientific">Candidatus Komeilibacteria bacterium RIFCSPLOWO2_01_FULL_53_11</name>
    <dbReference type="NCBI Taxonomy" id="1798552"/>
    <lineage>
        <taxon>Bacteria</taxon>
        <taxon>Candidatus Komeiliibacteriota</taxon>
    </lineage>
</organism>